<dbReference type="InterPro" id="IPR001119">
    <property type="entry name" value="SLH_dom"/>
</dbReference>
<evidence type="ECO:0000313" key="1">
    <source>
        <dbReference type="EMBL" id="BAU29354.1"/>
    </source>
</evidence>
<keyword evidence="2" id="KW-1185">Reference proteome</keyword>
<dbReference type="PROSITE" id="PS51272">
    <property type="entry name" value="SLH"/>
    <property type="match status" value="2"/>
</dbReference>
<dbReference type="OrthoDB" id="2473368at2"/>
<dbReference type="KEGG" id="asoc:CB4_03554"/>
<proteinExistence type="predicted"/>
<dbReference type="Pfam" id="PF00395">
    <property type="entry name" value="SLH"/>
    <property type="match status" value="2"/>
</dbReference>
<dbReference type="InterPro" id="IPR032599">
    <property type="entry name" value="YcdB/YcdC_rep_domain"/>
</dbReference>
<dbReference type="EMBL" id="AP017312">
    <property type="protein sequence ID" value="BAU29354.1"/>
    <property type="molecule type" value="Genomic_DNA"/>
</dbReference>
<name>A0A0U5B011_9BACL</name>
<dbReference type="Proteomes" id="UP000217696">
    <property type="component" value="Chromosome"/>
</dbReference>
<dbReference type="RefSeq" id="WP_096467038.1">
    <property type="nucleotide sequence ID" value="NZ_AP017312.1"/>
</dbReference>
<organism evidence="1 2">
    <name type="scientific">Aneurinibacillus soli</name>
    <dbReference type="NCBI Taxonomy" id="1500254"/>
    <lineage>
        <taxon>Bacteria</taxon>
        <taxon>Bacillati</taxon>
        <taxon>Bacillota</taxon>
        <taxon>Bacilli</taxon>
        <taxon>Bacillales</taxon>
        <taxon>Paenibacillaceae</taxon>
        <taxon>Aneurinibacillus group</taxon>
        <taxon>Aneurinibacillus</taxon>
    </lineage>
</organism>
<gene>
    <name evidence="1" type="ORF">CB4_03554</name>
</gene>
<dbReference type="AlphaFoldDB" id="A0A0U5B011"/>
<sequence length="759" mass="85649">MGKREQQRWTRVVIAGVILAGGMLPYNVMAQEVKADSASVSTARETDTAIKREQAIQKAKQIVSIPDSYKEERVELDTNNYTKRTQWNLSWQSNAPEEQGGITVSIDASDGTLVSIQRWSSQDGQASPLPPTWDYEKVIEDARSLVKKQYGSYASNLRLNAESEKQFRSNTGGQFFDQSLYFERIEDGVPVVNQGLRLSYDRKGNVRYLDFSWDKKLAFEKGQVKSKEEILKNYTDKLQMEVAYLPNTDRPNGKVELAYVPSVQLTDSFYGTLPTAVIDARTGKPLDINTGLESGYTIQSATPLSSTSVSVPTNLKLDADQAIARARQMVQVDDKMEVQNKSYREETMPYKRKIWDISWQAKDGMSKYTGATVDAETGEVIRTNVYGMSYDMKMRENAAIKVNVTQQQAQAKAEEYVRRAVPGRLSSLYTASVTPNLYNNDPDKILNYSVTFMRKEKDVRVIGEGAWVTIDAETGDVTDYNLNGFKQPLPEIKNVISAQQAKEKVVGFLKAELNYLAPNPYNPSDGKNSRPAKLMYTIGLKDQQSPFPYMAQYMDARTGEWKVYGNQPVNNTGLPVQDIKGHALEKELQKIIEANLIEVKDGKLNPDQKLTRGELMNLVRSMHRYMYNYYPGVPNPTFSDVGEDSEYSQAVEWSVQQRLLKKEAMNFDPNGAATREFIAEIVVRGLGYDKLAEIDGVFDLPFADAASMKHKGYAALVKRLHIMNTDVRNEFEPERQVTKAEAAVILYRYLQVKDKVSGQ</sequence>
<protein>
    <submittedName>
        <fullName evidence="1">Uncharacterized protein</fullName>
    </submittedName>
</protein>
<evidence type="ECO:0000313" key="2">
    <source>
        <dbReference type="Proteomes" id="UP000217696"/>
    </source>
</evidence>
<reference evidence="1 2" key="1">
    <citation type="submission" date="2015-12" db="EMBL/GenBank/DDBJ databases">
        <title>Genome sequence of Aneurinibacillus soli.</title>
        <authorList>
            <person name="Lee J.S."/>
            <person name="Lee K.C."/>
            <person name="Kim K.K."/>
            <person name="Lee B.W."/>
        </authorList>
    </citation>
    <scope>NUCLEOTIDE SEQUENCE [LARGE SCALE GENOMIC DNA]</scope>
    <source>
        <strain evidence="1 2">CB4</strain>
    </source>
</reference>
<dbReference type="Pfam" id="PF16244">
    <property type="entry name" value="DUF4901"/>
    <property type="match status" value="2"/>
</dbReference>
<accession>A0A0U5B011</accession>